<evidence type="ECO:0000256" key="1">
    <source>
        <dbReference type="SAM" id="Phobius"/>
    </source>
</evidence>
<dbReference type="EMBL" id="MN740835">
    <property type="protein sequence ID" value="QHU14230.1"/>
    <property type="molecule type" value="Genomic_DNA"/>
</dbReference>
<dbReference type="AlphaFoldDB" id="A0A6C0KBL7"/>
<feature type="transmembrane region" description="Helical" evidence="1">
    <location>
        <begin position="7"/>
        <end position="28"/>
    </location>
</feature>
<reference evidence="2" key="1">
    <citation type="journal article" date="2020" name="Nature">
        <title>Giant virus diversity and host interactions through global metagenomics.</title>
        <authorList>
            <person name="Schulz F."/>
            <person name="Roux S."/>
            <person name="Paez-Espino D."/>
            <person name="Jungbluth S."/>
            <person name="Walsh D.A."/>
            <person name="Denef V.J."/>
            <person name="McMahon K.D."/>
            <person name="Konstantinidis K.T."/>
            <person name="Eloe-Fadrosh E.A."/>
            <person name="Kyrpides N.C."/>
            <person name="Woyke T."/>
        </authorList>
    </citation>
    <scope>NUCLEOTIDE SEQUENCE</scope>
    <source>
        <strain evidence="2">GVMAG-S-1101182-85</strain>
    </source>
</reference>
<feature type="transmembrane region" description="Helical" evidence="1">
    <location>
        <begin position="34"/>
        <end position="55"/>
    </location>
</feature>
<organism evidence="2">
    <name type="scientific">viral metagenome</name>
    <dbReference type="NCBI Taxonomy" id="1070528"/>
    <lineage>
        <taxon>unclassified sequences</taxon>
        <taxon>metagenomes</taxon>
        <taxon>organismal metagenomes</taxon>
    </lineage>
</organism>
<keyword evidence="1" id="KW-1133">Transmembrane helix</keyword>
<proteinExistence type="predicted"/>
<evidence type="ECO:0000313" key="2">
    <source>
        <dbReference type="EMBL" id="QHU14230.1"/>
    </source>
</evidence>
<protein>
    <submittedName>
        <fullName evidence="2">Uncharacterized protein</fullName>
    </submittedName>
</protein>
<name>A0A6C0KBL7_9ZZZZ</name>
<accession>A0A6C0KBL7</accession>
<sequence length="60" mass="6838">MKEFQMFLSVMVFYILLSYLIMPLAFYYLGDKTLMSAGNGFIVGSLVSVALWLTFRSSII</sequence>
<keyword evidence="1" id="KW-0812">Transmembrane</keyword>
<keyword evidence="1" id="KW-0472">Membrane</keyword>